<dbReference type="SMR" id="A0A7M7R5X0"/>
<dbReference type="RefSeq" id="XP_032458007.1">
    <property type="nucleotide sequence ID" value="XM_032602116.1"/>
</dbReference>
<feature type="domain" description="Ubiquinol-cytochrome c chaperone" evidence="2">
    <location>
        <begin position="118"/>
        <end position="255"/>
    </location>
</feature>
<comment type="similarity">
    <text evidence="1">Belongs to the CBP3 family.</text>
</comment>
<accession>A0A7M7R5X0</accession>
<evidence type="ECO:0000313" key="3">
    <source>
        <dbReference type="EnsemblMetazoa" id="XP_032458007"/>
    </source>
</evidence>
<dbReference type="PANTHER" id="PTHR12184:SF1">
    <property type="entry name" value="UBIQUINOL-CYTOCHROME-C REDUCTASE COMPLEX ASSEMBLY FACTOR 1"/>
    <property type="match status" value="1"/>
</dbReference>
<dbReference type="Proteomes" id="UP000002358">
    <property type="component" value="Unassembled WGS sequence"/>
</dbReference>
<dbReference type="AlphaFoldDB" id="A0A7M7R5X0"/>
<dbReference type="KEGG" id="nvi:100679452"/>
<dbReference type="FunCoup" id="A0A7M7R5X0">
    <property type="interactions" value="697"/>
</dbReference>
<dbReference type="EnsemblMetazoa" id="XM_032602116">
    <property type="protein sequence ID" value="XP_032458007"/>
    <property type="gene ID" value="LOC100679452"/>
</dbReference>
<dbReference type="InterPro" id="IPR021150">
    <property type="entry name" value="Ubiq_cyt_c_chap"/>
</dbReference>
<dbReference type="GeneID" id="100679452"/>
<proteinExistence type="inferred from homology"/>
<evidence type="ECO:0000256" key="1">
    <source>
        <dbReference type="ARBA" id="ARBA00006407"/>
    </source>
</evidence>
<evidence type="ECO:0000259" key="2">
    <source>
        <dbReference type="Pfam" id="PF03981"/>
    </source>
</evidence>
<dbReference type="GO" id="GO:0034551">
    <property type="term" value="P:mitochondrial respiratory chain complex III assembly"/>
    <property type="evidence" value="ECO:0007669"/>
    <property type="project" value="TreeGrafter"/>
</dbReference>
<dbReference type="Pfam" id="PF03981">
    <property type="entry name" value="Ubiq_cyt_C_chap"/>
    <property type="match status" value="1"/>
</dbReference>
<dbReference type="InParanoid" id="A0A7M7R5X0"/>
<keyword evidence="4" id="KW-1185">Reference proteome</keyword>
<name>A0A7M7R5X0_NASVI</name>
<protein>
    <recommendedName>
        <fullName evidence="2">Ubiquinol-cytochrome c chaperone domain-containing protein</fullName>
    </recommendedName>
</protein>
<dbReference type="InterPro" id="IPR007129">
    <property type="entry name" value="Ubiqinol_cyt_c_chaperone_CPB3"/>
</dbReference>
<dbReference type="PANTHER" id="PTHR12184">
    <property type="entry name" value="UBIQUINOL-CYTOCHROME C REDUCTASE COMPLEX ASSEMBLY FACTOR 1 FAMILY MEMBER"/>
    <property type="match status" value="1"/>
</dbReference>
<organism evidence="3 4">
    <name type="scientific">Nasonia vitripennis</name>
    <name type="common">Parasitic wasp</name>
    <dbReference type="NCBI Taxonomy" id="7425"/>
    <lineage>
        <taxon>Eukaryota</taxon>
        <taxon>Metazoa</taxon>
        <taxon>Ecdysozoa</taxon>
        <taxon>Arthropoda</taxon>
        <taxon>Hexapoda</taxon>
        <taxon>Insecta</taxon>
        <taxon>Pterygota</taxon>
        <taxon>Neoptera</taxon>
        <taxon>Endopterygota</taxon>
        <taxon>Hymenoptera</taxon>
        <taxon>Apocrita</taxon>
        <taxon>Proctotrupomorpha</taxon>
        <taxon>Chalcidoidea</taxon>
        <taxon>Pteromalidae</taxon>
        <taxon>Pteromalinae</taxon>
        <taxon>Nasonia</taxon>
    </lineage>
</organism>
<sequence length="262" mass="31030">MNFLILRCRIILYDELCILPGDLVDLFKIFMESMNRKMFYLSPILRFLLIRNQSFYKPLNHFNSTGVIPISSKKFYSNFTNISKWFEKPSKKYKLGFSGAVLYENVADKLDYNFFFNEFKMDDTLFSWFLVTELHVWILMLRTMQEGEDGQRLRNYIVEAMWNDVNVRAKKLANMKSSLFKKQIELLSEQFNASIIGYDEAVLSSDLHLAGHLWRRFFKCENIDPENLEKLVYYIRHQVNSLGSTSSTVIFSASPNIQWKYV</sequence>
<dbReference type="GO" id="GO:0005739">
    <property type="term" value="C:mitochondrion"/>
    <property type="evidence" value="ECO:0007669"/>
    <property type="project" value="TreeGrafter"/>
</dbReference>
<evidence type="ECO:0000313" key="4">
    <source>
        <dbReference type="Proteomes" id="UP000002358"/>
    </source>
</evidence>
<dbReference type="CTD" id="55245"/>
<reference evidence="3" key="1">
    <citation type="submission" date="2021-01" db="UniProtKB">
        <authorList>
            <consortium name="EnsemblMetazoa"/>
        </authorList>
    </citation>
    <scope>IDENTIFICATION</scope>
</reference>